<sequence length="126" mass="14805">MFEGWLYTKTRNLINSLYRSMYIKKRHEVFIDDNISNIILSSDNDFEKILNGNIDDIEMLSDKILKKQQIVKINHMSILELSGKYDVSAIAITTRICRLKKKIKNIIHDPFIEMNAKISRCKAKEK</sequence>
<gene>
    <name evidence="1" type="ordered locus">Dtox_0860</name>
</gene>
<protein>
    <submittedName>
        <fullName evidence="1">RNA polymerase, sigma-24 subunit, ECF subfamily</fullName>
    </submittedName>
</protein>
<dbReference type="AlphaFoldDB" id="C8W299"/>
<accession>C8W299</accession>
<keyword evidence="2" id="KW-1185">Reference proteome</keyword>
<organism evidence="1 2">
    <name type="scientific">Desulfofarcimen acetoxidans (strain ATCC 49208 / DSM 771 / KCTC 5769 / VKM B-1644 / 5575)</name>
    <name type="common">Desulfotomaculum acetoxidans</name>
    <dbReference type="NCBI Taxonomy" id="485916"/>
    <lineage>
        <taxon>Bacteria</taxon>
        <taxon>Bacillati</taxon>
        <taxon>Bacillota</taxon>
        <taxon>Clostridia</taxon>
        <taxon>Eubacteriales</taxon>
        <taxon>Peptococcaceae</taxon>
        <taxon>Desulfofarcimen</taxon>
    </lineage>
</organism>
<proteinExistence type="predicted"/>
<dbReference type="STRING" id="485916.Dtox_0860"/>
<evidence type="ECO:0000313" key="2">
    <source>
        <dbReference type="Proteomes" id="UP000002217"/>
    </source>
</evidence>
<dbReference type="HOGENOM" id="CLU_1977908_0_0_9"/>
<evidence type="ECO:0000313" key="1">
    <source>
        <dbReference type="EMBL" id="ACV61763.1"/>
    </source>
</evidence>
<name>C8W299_DESAS</name>
<dbReference type="eggNOG" id="COG1595">
    <property type="taxonomic scope" value="Bacteria"/>
</dbReference>
<dbReference type="Proteomes" id="UP000002217">
    <property type="component" value="Chromosome"/>
</dbReference>
<dbReference type="EMBL" id="CP001720">
    <property type="protein sequence ID" value="ACV61763.1"/>
    <property type="molecule type" value="Genomic_DNA"/>
</dbReference>
<reference evidence="1 2" key="1">
    <citation type="journal article" date="2009" name="Stand. Genomic Sci.">
        <title>Complete genome sequence of Desulfotomaculum acetoxidans type strain (5575).</title>
        <authorList>
            <person name="Spring S."/>
            <person name="Lapidus A."/>
            <person name="Schroder M."/>
            <person name="Gleim D."/>
            <person name="Sims D."/>
            <person name="Meincke L."/>
            <person name="Glavina Del Rio T."/>
            <person name="Tice H."/>
            <person name="Copeland A."/>
            <person name="Cheng J.F."/>
            <person name="Lucas S."/>
            <person name="Chen F."/>
            <person name="Nolan M."/>
            <person name="Bruce D."/>
            <person name="Goodwin L."/>
            <person name="Pitluck S."/>
            <person name="Ivanova N."/>
            <person name="Mavromatis K."/>
            <person name="Mikhailova N."/>
            <person name="Pati A."/>
            <person name="Chen A."/>
            <person name="Palaniappan K."/>
            <person name="Land M."/>
            <person name="Hauser L."/>
            <person name="Chang Y.J."/>
            <person name="Jeffries C.D."/>
            <person name="Chain P."/>
            <person name="Saunders E."/>
            <person name="Brettin T."/>
            <person name="Detter J.C."/>
            <person name="Goker M."/>
            <person name="Bristow J."/>
            <person name="Eisen J.A."/>
            <person name="Markowitz V."/>
            <person name="Hugenholtz P."/>
            <person name="Kyrpides N.C."/>
            <person name="Klenk H.P."/>
            <person name="Han C."/>
        </authorList>
    </citation>
    <scope>NUCLEOTIDE SEQUENCE [LARGE SCALE GENOMIC DNA]</scope>
    <source>
        <strain evidence="2">ATCC 49208 / DSM 771 / VKM B-1644</strain>
    </source>
</reference>
<dbReference type="KEGG" id="dae:Dtox_0860"/>